<evidence type="ECO:0000313" key="3">
    <source>
        <dbReference type="Proteomes" id="UP000193778"/>
    </source>
</evidence>
<dbReference type="InterPro" id="IPR029063">
    <property type="entry name" value="SAM-dependent_MTases_sf"/>
</dbReference>
<dbReference type="InterPro" id="IPR006342">
    <property type="entry name" value="FkbM_mtfrase"/>
</dbReference>
<dbReference type="EMBL" id="FWFP01000011">
    <property type="protein sequence ID" value="SLN68237.1"/>
    <property type="molecule type" value="Genomic_DNA"/>
</dbReference>
<dbReference type="NCBIfam" id="TIGR01444">
    <property type="entry name" value="fkbM_fam"/>
    <property type="match status" value="1"/>
</dbReference>
<dbReference type="InterPro" id="IPR053188">
    <property type="entry name" value="FkbM_Methyltransferase"/>
</dbReference>
<accession>A0A1X7A1T8</accession>
<organism evidence="2 3">
    <name type="scientific">Ruegeria meonggei</name>
    <dbReference type="NCBI Taxonomy" id="1446476"/>
    <lineage>
        <taxon>Bacteria</taxon>
        <taxon>Pseudomonadati</taxon>
        <taxon>Pseudomonadota</taxon>
        <taxon>Alphaproteobacteria</taxon>
        <taxon>Rhodobacterales</taxon>
        <taxon>Roseobacteraceae</taxon>
        <taxon>Ruegeria</taxon>
    </lineage>
</organism>
<reference evidence="3" key="1">
    <citation type="submission" date="2017-03" db="EMBL/GenBank/DDBJ databases">
        <authorList>
            <person name="Rodrigo-Torres L."/>
            <person name="Arahal R.D."/>
            <person name="Lucena T."/>
        </authorList>
    </citation>
    <scope>NUCLEOTIDE SEQUENCE [LARGE SCALE GENOMIC DNA]</scope>
    <source>
        <strain evidence="3">CECT 8411</strain>
    </source>
</reference>
<protein>
    <recommendedName>
        <fullName evidence="1">Methyltransferase FkbM domain-containing protein</fullName>
    </recommendedName>
</protein>
<name>A0A1X7A1T8_9RHOB</name>
<dbReference type="Pfam" id="PF05050">
    <property type="entry name" value="Methyltransf_21"/>
    <property type="match status" value="1"/>
</dbReference>
<dbReference type="GO" id="GO:0008171">
    <property type="term" value="F:O-methyltransferase activity"/>
    <property type="evidence" value="ECO:0007669"/>
    <property type="project" value="TreeGrafter"/>
</dbReference>
<dbReference type="AlphaFoldDB" id="A0A1X7A1T8"/>
<evidence type="ECO:0000313" key="2">
    <source>
        <dbReference type="EMBL" id="SLN68237.1"/>
    </source>
</evidence>
<dbReference type="Gene3D" id="3.40.50.150">
    <property type="entry name" value="Vaccinia Virus protein VP39"/>
    <property type="match status" value="1"/>
</dbReference>
<evidence type="ECO:0000259" key="1">
    <source>
        <dbReference type="Pfam" id="PF05050"/>
    </source>
</evidence>
<feature type="domain" description="Methyltransferase FkbM" evidence="1">
    <location>
        <begin position="43"/>
        <end position="166"/>
    </location>
</feature>
<sequence>MKSQQRQPSKNSVLQQIRDMEIPVKSVIDVGIHFQTRELMAAFPTQKHYLFEPVADHYDKIEQNYRDAGIDYDLNKVAVSNQDGFADLAVSSIRGTDEVTHSSLTGADSRGQEIRRVPTLKLDTFVAEHKPAAPYLIKIDVDGAEEMVLQGAPKALEDCSILIIEAAVSAVSTRIEMAVAAGFVLLDIVDICYNQGCLWQVDLVFINPNLGTEDWRRATQIVEPDNWCSLRLVRHSRDGFWKRKRYQLRKKLRG</sequence>
<gene>
    <name evidence="2" type="ORF">RUM8411_03443</name>
</gene>
<dbReference type="PANTHER" id="PTHR36973">
    <property type="entry name" value="SLL1456 PROTEIN-RELATED"/>
    <property type="match status" value="1"/>
</dbReference>
<keyword evidence="3" id="KW-1185">Reference proteome</keyword>
<dbReference type="Proteomes" id="UP000193778">
    <property type="component" value="Unassembled WGS sequence"/>
</dbReference>
<dbReference type="SUPFAM" id="SSF53335">
    <property type="entry name" value="S-adenosyl-L-methionine-dependent methyltransferases"/>
    <property type="match status" value="1"/>
</dbReference>
<proteinExistence type="predicted"/>
<dbReference type="PANTHER" id="PTHR36973:SF4">
    <property type="entry name" value="NODULATION PROTEIN"/>
    <property type="match status" value="1"/>
</dbReference>